<gene>
    <name evidence="2" type="ORF">SAMN04490357_3321</name>
</gene>
<evidence type="ECO:0000313" key="3">
    <source>
        <dbReference type="Proteomes" id="UP000182375"/>
    </source>
</evidence>
<dbReference type="Pfam" id="PF07336">
    <property type="entry name" value="ABATE"/>
    <property type="match status" value="1"/>
</dbReference>
<organism evidence="2 3">
    <name type="scientific">Streptomyces misionensis</name>
    <dbReference type="NCBI Taxonomy" id="67331"/>
    <lineage>
        <taxon>Bacteria</taxon>
        <taxon>Bacillati</taxon>
        <taxon>Actinomycetota</taxon>
        <taxon>Actinomycetes</taxon>
        <taxon>Kitasatosporales</taxon>
        <taxon>Streptomycetaceae</taxon>
        <taxon>Streptomyces</taxon>
    </lineage>
</organism>
<evidence type="ECO:0000259" key="1">
    <source>
        <dbReference type="Pfam" id="PF11706"/>
    </source>
</evidence>
<dbReference type="EMBL" id="FNTD01000004">
    <property type="protein sequence ID" value="SEC94200.1"/>
    <property type="molecule type" value="Genomic_DNA"/>
</dbReference>
<feature type="domain" description="Zinc finger CGNR" evidence="1">
    <location>
        <begin position="140"/>
        <end position="181"/>
    </location>
</feature>
<dbReference type="Gene3D" id="1.10.3300.10">
    <property type="entry name" value="Jann2411-like domain"/>
    <property type="match status" value="1"/>
</dbReference>
<dbReference type="PANTHER" id="PTHR35525:SF3">
    <property type="entry name" value="BLL6575 PROTEIN"/>
    <property type="match status" value="1"/>
</dbReference>
<sequence length="188" mass="20209">MALRFDAGRVCLDLLATGHPREQLVSVGALCAWIQGAGIVPAGTALEHADASWLGRFREVRGHVQQLVRPGGGDTAAYRRALVRVNDLAAAAPPAPRAVRRQGGDLVRELAAPPGPAALLALLARDAVELITDPVARAAVRECEGDNCSLVYLDTSRGRRRRWCSSEVCGNRERVARHRRRATLAARA</sequence>
<dbReference type="SUPFAM" id="SSF160904">
    <property type="entry name" value="Jann2411-like"/>
    <property type="match status" value="1"/>
</dbReference>
<proteinExistence type="predicted"/>
<evidence type="ECO:0000313" key="2">
    <source>
        <dbReference type="EMBL" id="SEC94200.1"/>
    </source>
</evidence>
<dbReference type="InterPro" id="IPR010852">
    <property type="entry name" value="ABATE"/>
</dbReference>
<dbReference type="GeneID" id="95512463"/>
<protein>
    <submittedName>
        <fullName evidence="2">Conserved protein containing a Zn-ribbon-like motif, possibly RNA-binding</fullName>
    </submittedName>
</protein>
<dbReference type="Proteomes" id="UP000182375">
    <property type="component" value="Unassembled WGS sequence"/>
</dbReference>
<name>A0A1H4WMA2_9ACTN</name>
<dbReference type="RefSeq" id="WP_070022700.1">
    <property type="nucleotide sequence ID" value="NZ_FNTD01000004.1"/>
</dbReference>
<dbReference type="STRING" id="67331.SAMN04490357_3321"/>
<dbReference type="Pfam" id="PF11706">
    <property type="entry name" value="zf-CGNR"/>
    <property type="match status" value="1"/>
</dbReference>
<accession>A0A1H4WMA2</accession>
<dbReference type="AlphaFoldDB" id="A0A1H4WMA2"/>
<reference evidence="2 3" key="1">
    <citation type="submission" date="2016-10" db="EMBL/GenBank/DDBJ databases">
        <authorList>
            <person name="de Groot N.N."/>
        </authorList>
    </citation>
    <scope>NUCLEOTIDE SEQUENCE [LARGE SCALE GENOMIC DNA]</scope>
    <source>
        <strain evidence="2 3">DSM 40306</strain>
    </source>
</reference>
<dbReference type="PANTHER" id="PTHR35525">
    <property type="entry name" value="BLL6575 PROTEIN"/>
    <property type="match status" value="1"/>
</dbReference>
<dbReference type="InterPro" id="IPR021005">
    <property type="entry name" value="Znf_CGNR"/>
</dbReference>
<dbReference type="InterPro" id="IPR023286">
    <property type="entry name" value="ABATE_dom_sf"/>
</dbReference>